<dbReference type="PANTHER" id="PTHR13906">
    <property type="entry name" value="PORCUPINE"/>
    <property type="match status" value="1"/>
</dbReference>
<comment type="subcellular location">
    <subcellularLocation>
        <location evidence="2">Endoplasmic reticulum</location>
    </subcellularLocation>
    <subcellularLocation>
        <location evidence="1">Membrane</location>
        <topology evidence="1">Multi-pass membrane protein</topology>
    </subcellularLocation>
</comment>
<evidence type="ECO:0000256" key="18">
    <source>
        <dbReference type="ARBA" id="ARBA00039721"/>
    </source>
</evidence>
<dbReference type="OrthoDB" id="5974730at2759"/>
<proteinExistence type="inferred from homology"/>
<evidence type="ECO:0000256" key="4">
    <source>
        <dbReference type="ARBA" id="ARBA00010323"/>
    </source>
</evidence>
<dbReference type="GO" id="GO:0047184">
    <property type="term" value="F:1-acylglycerophosphocholine O-acyltransferase activity"/>
    <property type="evidence" value="ECO:0007669"/>
    <property type="project" value="UniProtKB-EC"/>
</dbReference>
<keyword evidence="5" id="KW-0444">Lipid biosynthesis</keyword>
<dbReference type="GO" id="GO:0016020">
    <property type="term" value="C:membrane"/>
    <property type="evidence" value="ECO:0007669"/>
    <property type="project" value="UniProtKB-SubCell"/>
</dbReference>
<dbReference type="EMBL" id="BGPR01004647">
    <property type="protein sequence ID" value="GBN01806.1"/>
    <property type="molecule type" value="Genomic_DNA"/>
</dbReference>
<comment type="pathway">
    <text evidence="15">Phospholipid metabolism.</text>
</comment>
<dbReference type="Pfam" id="PF03062">
    <property type="entry name" value="MBOAT"/>
    <property type="match status" value="1"/>
</dbReference>
<evidence type="ECO:0000256" key="12">
    <source>
        <dbReference type="ARBA" id="ARBA00023209"/>
    </source>
</evidence>
<keyword evidence="6 20" id="KW-0808">Transferase</keyword>
<keyword evidence="21" id="KW-1185">Reference proteome</keyword>
<feature type="transmembrane region" description="Helical" evidence="19">
    <location>
        <begin position="340"/>
        <end position="357"/>
    </location>
</feature>
<feature type="transmembrane region" description="Helical" evidence="19">
    <location>
        <begin position="23"/>
        <end position="43"/>
    </location>
</feature>
<evidence type="ECO:0000256" key="16">
    <source>
        <dbReference type="ARBA" id="ARBA00026120"/>
    </source>
</evidence>
<comment type="similarity">
    <text evidence="4">Belongs to the membrane-bound acyltransferase family.</text>
</comment>
<evidence type="ECO:0000256" key="1">
    <source>
        <dbReference type="ARBA" id="ARBA00004141"/>
    </source>
</evidence>
<feature type="transmembrane region" description="Helical" evidence="19">
    <location>
        <begin position="55"/>
        <end position="86"/>
    </location>
</feature>
<evidence type="ECO:0000256" key="3">
    <source>
        <dbReference type="ARBA" id="ARBA00005074"/>
    </source>
</evidence>
<dbReference type="AlphaFoldDB" id="A0A4Y2KJ72"/>
<dbReference type="GO" id="GO:0071617">
    <property type="term" value="F:lysophospholipid acyltransferase activity"/>
    <property type="evidence" value="ECO:0007669"/>
    <property type="project" value="TreeGrafter"/>
</dbReference>
<dbReference type="InterPro" id="IPR004299">
    <property type="entry name" value="MBOAT_fam"/>
</dbReference>
<evidence type="ECO:0000256" key="9">
    <source>
        <dbReference type="ARBA" id="ARBA00022989"/>
    </source>
</evidence>
<dbReference type="Proteomes" id="UP000499080">
    <property type="component" value="Unassembled WGS sequence"/>
</dbReference>
<accession>A0A4Y2KJ72</accession>
<organism evidence="20 21">
    <name type="scientific">Araneus ventricosus</name>
    <name type="common">Orbweaver spider</name>
    <name type="synonym">Epeira ventricosa</name>
    <dbReference type="NCBI Taxonomy" id="182803"/>
    <lineage>
        <taxon>Eukaryota</taxon>
        <taxon>Metazoa</taxon>
        <taxon>Ecdysozoa</taxon>
        <taxon>Arthropoda</taxon>
        <taxon>Chelicerata</taxon>
        <taxon>Arachnida</taxon>
        <taxon>Araneae</taxon>
        <taxon>Araneomorphae</taxon>
        <taxon>Entelegynae</taxon>
        <taxon>Araneoidea</taxon>
        <taxon>Araneidae</taxon>
        <taxon>Araneus</taxon>
    </lineage>
</organism>
<evidence type="ECO:0000256" key="6">
    <source>
        <dbReference type="ARBA" id="ARBA00022679"/>
    </source>
</evidence>
<keyword evidence="12" id="KW-0594">Phospholipid biosynthesis</keyword>
<feature type="transmembrane region" description="Helical" evidence="19">
    <location>
        <begin position="400"/>
        <end position="428"/>
    </location>
</feature>
<feature type="transmembrane region" description="Helical" evidence="19">
    <location>
        <begin position="440"/>
        <end position="461"/>
    </location>
</feature>
<keyword evidence="7 19" id="KW-0812">Transmembrane</keyword>
<dbReference type="GO" id="GO:0030258">
    <property type="term" value="P:lipid modification"/>
    <property type="evidence" value="ECO:0007669"/>
    <property type="project" value="TreeGrafter"/>
</dbReference>
<dbReference type="EC" id="2.3.1.23" evidence="16"/>
<dbReference type="InterPro" id="IPR049941">
    <property type="entry name" value="LPLAT_7/PORCN-like"/>
</dbReference>
<evidence type="ECO:0000256" key="17">
    <source>
        <dbReference type="ARBA" id="ARBA00038923"/>
    </source>
</evidence>
<keyword evidence="10" id="KW-0443">Lipid metabolism</keyword>
<evidence type="ECO:0000256" key="5">
    <source>
        <dbReference type="ARBA" id="ARBA00022516"/>
    </source>
</evidence>
<feature type="transmembrane region" description="Helical" evidence="19">
    <location>
        <begin position="92"/>
        <end position="112"/>
    </location>
</feature>
<reference evidence="20 21" key="1">
    <citation type="journal article" date="2019" name="Sci. Rep.">
        <title>Orb-weaving spider Araneus ventricosus genome elucidates the spidroin gene catalogue.</title>
        <authorList>
            <person name="Kono N."/>
            <person name="Nakamura H."/>
            <person name="Ohtoshi R."/>
            <person name="Moran D.A.P."/>
            <person name="Shinohara A."/>
            <person name="Yoshida Y."/>
            <person name="Fujiwara M."/>
            <person name="Mori M."/>
            <person name="Tomita M."/>
            <person name="Arakawa K."/>
        </authorList>
    </citation>
    <scope>NUCLEOTIDE SEQUENCE [LARGE SCALE GENOMIC DNA]</scope>
</reference>
<keyword evidence="14 20" id="KW-0012">Acyltransferase</keyword>
<evidence type="ECO:0000256" key="13">
    <source>
        <dbReference type="ARBA" id="ARBA00023264"/>
    </source>
</evidence>
<protein>
    <recommendedName>
        <fullName evidence="18">Lysophospholipid acyltransferase 5</fullName>
        <ecNumber evidence="16">2.3.1.23</ecNumber>
        <ecNumber evidence="17">2.3.1.n6</ecNumber>
    </recommendedName>
</protein>
<keyword evidence="13" id="KW-1208">Phospholipid metabolism</keyword>
<evidence type="ECO:0000256" key="10">
    <source>
        <dbReference type="ARBA" id="ARBA00023098"/>
    </source>
</evidence>
<evidence type="ECO:0000256" key="2">
    <source>
        <dbReference type="ARBA" id="ARBA00004240"/>
    </source>
</evidence>
<dbReference type="EC" id="2.3.1.n6" evidence="17"/>
<name>A0A4Y2KJ72_ARAVE</name>
<keyword evidence="11 19" id="KW-0472">Membrane</keyword>
<dbReference type="GO" id="GO:0005783">
    <property type="term" value="C:endoplasmic reticulum"/>
    <property type="evidence" value="ECO:0007669"/>
    <property type="project" value="UniProtKB-SubCell"/>
</dbReference>
<gene>
    <name evidence="20" type="primary">Lpcat3_1</name>
    <name evidence="20" type="ORF">AVEN_31907_1</name>
</gene>
<evidence type="ECO:0000256" key="15">
    <source>
        <dbReference type="ARBA" id="ARBA00025707"/>
    </source>
</evidence>
<comment type="caution">
    <text evidence="20">The sequence shown here is derived from an EMBL/GenBank/DDBJ whole genome shotgun (WGS) entry which is preliminary data.</text>
</comment>
<evidence type="ECO:0000313" key="20">
    <source>
        <dbReference type="EMBL" id="GBN01806.1"/>
    </source>
</evidence>
<evidence type="ECO:0000256" key="7">
    <source>
        <dbReference type="ARBA" id="ARBA00022692"/>
    </source>
</evidence>
<feature type="transmembrane region" description="Helical" evidence="19">
    <location>
        <begin position="248"/>
        <end position="265"/>
    </location>
</feature>
<keyword evidence="8" id="KW-0256">Endoplasmic reticulum</keyword>
<evidence type="ECO:0000256" key="11">
    <source>
        <dbReference type="ARBA" id="ARBA00023136"/>
    </source>
</evidence>
<keyword evidence="9 19" id="KW-1133">Transmembrane helix</keyword>
<comment type="pathway">
    <text evidence="3">Lipid metabolism; phospholipid metabolism.</text>
</comment>
<dbReference type="GO" id="GO:0006656">
    <property type="term" value="P:phosphatidylcholine biosynthetic process"/>
    <property type="evidence" value="ECO:0007669"/>
    <property type="project" value="TreeGrafter"/>
</dbReference>
<sequence>MTGAGSEGPLSSLSLLLGASQPALRLLCTILLGYPLAFIHRFLLFEKSATLQHLFFITCGLALGIFNYGFDILHSVFCVLVMYFILVTIGGTFKSVLISFFFLMGYLIYGYYITGTDEYDIKWSMPQCVLTLRLIGLAYDVYDGQKSEEELSKDQKTTALKKCPSLLEVAGHTYFFGGFMVGPQFPMKRYIDFIEGRFPGKDYQSGEPSCVTAGFRRLGLGIGVLAFYQIGNMIIPDKSLLSDAFMEYPLLLKLLIIGIWGKIFLYKYMACWLISEGSCIITGMTFNGKDKNGNNQWDGCANVKLWDFSVTTTFEGIIKSFNINTNLWVAQYVFKRLKFLGNRLLSQAGSLIFLAIWHGLHSGYYVCFVSEFIVMYFEKDMENILEVRLPKLKAFLVGGYWRKIFVLVFLKIYVDIFMGYCLVSFAMLSYSKYMKVYSSVYFIGHFYYAWPFVSPIVKMLIPKARVRDEKPKTQ</sequence>
<feature type="transmembrane region" description="Helical" evidence="19">
    <location>
        <begin position="218"/>
        <end position="236"/>
    </location>
</feature>
<evidence type="ECO:0000256" key="14">
    <source>
        <dbReference type="ARBA" id="ARBA00023315"/>
    </source>
</evidence>
<evidence type="ECO:0000256" key="19">
    <source>
        <dbReference type="SAM" id="Phobius"/>
    </source>
</evidence>
<evidence type="ECO:0000256" key="8">
    <source>
        <dbReference type="ARBA" id="ARBA00022824"/>
    </source>
</evidence>
<dbReference type="PANTHER" id="PTHR13906:SF14">
    <property type="entry name" value="LYSOPHOSPHOLIPID ACYLTRANSFERASE 5"/>
    <property type="match status" value="1"/>
</dbReference>
<evidence type="ECO:0000313" key="21">
    <source>
        <dbReference type="Proteomes" id="UP000499080"/>
    </source>
</evidence>